<keyword evidence="5" id="KW-0479">Metal-binding</keyword>
<keyword evidence="7 14" id="KW-0418">Kinase</keyword>
<dbReference type="InterPro" id="IPR005218">
    <property type="entry name" value="Diacylglycerol/lipid_kinase"/>
</dbReference>
<name>A0A3S0AAB4_9BACL</name>
<dbReference type="Gene3D" id="2.60.200.40">
    <property type="match status" value="1"/>
</dbReference>
<evidence type="ECO:0000256" key="6">
    <source>
        <dbReference type="ARBA" id="ARBA00022741"/>
    </source>
</evidence>
<dbReference type="PANTHER" id="PTHR12358">
    <property type="entry name" value="SPHINGOSINE KINASE"/>
    <property type="match status" value="1"/>
</dbReference>
<dbReference type="PANTHER" id="PTHR12358:SF106">
    <property type="entry name" value="LIPID KINASE YEGS"/>
    <property type="match status" value="1"/>
</dbReference>
<evidence type="ECO:0000256" key="9">
    <source>
        <dbReference type="ARBA" id="ARBA00022842"/>
    </source>
</evidence>
<protein>
    <submittedName>
        <fullName evidence="14">Diacylglycerol kinase family lipid kinase</fullName>
    </submittedName>
</protein>
<evidence type="ECO:0000256" key="8">
    <source>
        <dbReference type="ARBA" id="ARBA00022840"/>
    </source>
</evidence>
<evidence type="ECO:0000256" key="4">
    <source>
        <dbReference type="ARBA" id="ARBA00022679"/>
    </source>
</evidence>
<keyword evidence="8" id="KW-0067">ATP-binding</keyword>
<dbReference type="InterPro" id="IPR001206">
    <property type="entry name" value="Diacylglycerol_kinase_cat_dom"/>
</dbReference>
<keyword evidence="12" id="KW-1208">Phospholipid metabolism</keyword>
<dbReference type="Gene3D" id="3.40.50.10330">
    <property type="entry name" value="Probable inorganic polyphosphate/atp-NAD kinase, domain 1"/>
    <property type="match status" value="1"/>
</dbReference>
<dbReference type="OrthoDB" id="9786026at2"/>
<dbReference type="NCBIfam" id="TIGR00147">
    <property type="entry name" value="YegS/Rv2252/BmrU family lipid kinase"/>
    <property type="match status" value="1"/>
</dbReference>
<dbReference type="Proteomes" id="UP000276128">
    <property type="component" value="Unassembled WGS sequence"/>
</dbReference>
<dbReference type="InterPro" id="IPR016064">
    <property type="entry name" value="NAD/diacylglycerol_kinase_sf"/>
</dbReference>
<comment type="caution">
    <text evidence="14">The sequence shown here is derived from an EMBL/GenBank/DDBJ whole genome shotgun (WGS) entry which is preliminary data.</text>
</comment>
<dbReference type="PROSITE" id="PS50146">
    <property type="entry name" value="DAGK"/>
    <property type="match status" value="1"/>
</dbReference>
<dbReference type="GO" id="GO:0046872">
    <property type="term" value="F:metal ion binding"/>
    <property type="evidence" value="ECO:0007669"/>
    <property type="project" value="UniProtKB-KW"/>
</dbReference>
<dbReference type="AlphaFoldDB" id="A0A3S0AAB4"/>
<dbReference type="EMBL" id="RXHU01000054">
    <property type="protein sequence ID" value="RTE08314.1"/>
    <property type="molecule type" value="Genomic_DNA"/>
</dbReference>
<keyword evidence="15" id="KW-1185">Reference proteome</keyword>
<evidence type="ECO:0000256" key="2">
    <source>
        <dbReference type="ARBA" id="ARBA00005983"/>
    </source>
</evidence>
<dbReference type="SMART" id="SM00046">
    <property type="entry name" value="DAGKc"/>
    <property type="match status" value="1"/>
</dbReference>
<dbReference type="GO" id="GO:0005886">
    <property type="term" value="C:plasma membrane"/>
    <property type="evidence" value="ECO:0007669"/>
    <property type="project" value="TreeGrafter"/>
</dbReference>
<keyword evidence="10" id="KW-0443">Lipid metabolism</keyword>
<dbReference type="InterPro" id="IPR050187">
    <property type="entry name" value="Lipid_Phosphate_FormReg"/>
</dbReference>
<proteinExistence type="inferred from homology"/>
<keyword evidence="3" id="KW-0444">Lipid biosynthesis</keyword>
<feature type="domain" description="DAGKc" evidence="13">
    <location>
        <begin position="40"/>
        <end position="177"/>
    </location>
</feature>
<sequence>MVYFTKHPSRCKEKIVCISHIYGLLSVNASTLFIEDKGLSSMKRIAIIVNPLSGNGRGSNIWREIETELVRCAVSYELAMTTKPGDASRQATAYAREQAFDLLLVIGGDGTVHEAANGLLLSGAAEQQLRLGVIPAGTGNDFAKAYGVPRQPLEALYLALHGRGEAVIDVLALGGGARVAVNSFGAGFDGMVAKVTNEAGYKKRLARFGLGRLAYLLSILRVFATYQPQAARLEVDGLVHELPHMWLCAIANIPYYGGAIQICPSASPTDGLADVVVIQSRSRLRLLPVLLTVYQGKHTTHPAVTFYQGTAIKLSAGEPLLLQADGEIVGTTPLDVHVLPGTLRVCCAEGAAKTK</sequence>
<comment type="cofactor">
    <cofactor evidence="1">
        <name>Mg(2+)</name>
        <dbReference type="ChEBI" id="CHEBI:18420"/>
    </cofactor>
</comment>
<reference evidence="14 15" key="1">
    <citation type="submission" date="2018-12" db="EMBL/GenBank/DDBJ databases">
        <title>Bacillus ochoae sp. nov., Paenibacillus whitsoniae sp. nov., Paenibacillus spiritus sp. nov. Isolated from the Mars Exploration Rover during spacecraft assembly.</title>
        <authorList>
            <person name="Seuylemezian A."/>
            <person name="Vaishampayan P."/>
        </authorList>
    </citation>
    <scope>NUCLEOTIDE SEQUENCE [LARGE SCALE GENOMIC DNA]</scope>
    <source>
        <strain evidence="14 15">MER 54</strain>
    </source>
</reference>
<organism evidence="14 15">
    <name type="scientific">Paenibacillus whitsoniae</name>
    <dbReference type="NCBI Taxonomy" id="2496558"/>
    <lineage>
        <taxon>Bacteria</taxon>
        <taxon>Bacillati</taxon>
        <taxon>Bacillota</taxon>
        <taxon>Bacilli</taxon>
        <taxon>Bacillales</taxon>
        <taxon>Paenibacillaceae</taxon>
        <taxon>Paenibacillus</taxon>
    </lineage>
</organism>
<evidence type="ECO:0000256" key="5">
    <source>
        <dbReference type="ARBA" id="ARBA00022723"/>
    </source>
</evidence>
<evidence type="ECO:0000256" key="1">
    <source>
        <dbReference type="ARBA" id="ARBA00001946"/>
    </source>
</evidence>
<evidence type="ECO:0000256" key="7">
    <source>
        <dbReference type="ARBA" id="ARBA00022777"/>
    </source>
</evidence>
<dbReference type="GO" id="GO:0016301">
    <property type="term" value="F:kinase activity"/>
    <property type="evidence" value="ECO:0007669"/>
    <property type="project" value="UniProtKB-KW"/>
</dbReference>
<keyword evidence="11" id="KW-0594">Phospholipid biosynthesis</keyword>
<comment type="similarity">
    <text evidence="2">Belongs to the diacylglycerol/lipid kinase family.</text>
</comment>
<dbReference type="GO" id="GO:0005524">
    <property type="term" value="F:ATP binding"/>
    <property type="evidence" value="ECO:0007669"/>
    <property type="project" value="UniProtKB-KW"/>
</dbReference>
<keyword evidence="4" id="KW-0808">Transferase</keyword>
<evidence type="ECO:0000313" key="14">
    <source>
        <dbReference type="EMBL" id="RTE08314.1"/>
    </source>
</evidence>
<dbReference type="InterPro" id="IPR045540">
    <property type="entry name" value="YegS/DAGK_C"/>
</dbReference>
<dbReference type="Pfam" id="PF00781">
    <property type="entry name" value="DAGK_cat"/>
    <property type="match status" value="1"/>
</dbReference>
<dbReference type="RefSeq" id="WP_126142615.1">
    <property type="nucleotide sequence ID" value="NZ_RXHU01000054.1"/>
</dbReference>
<dbReference type="InterPro" id="IPR017438">
    <property type="entry name" value="ATP-NAD_kinase_N"/>
</dbReference>
<gene>
    <name evidence="14" type="ORF">EJQ19_17985</name>
</gene>
<accession>A0A3S0AAB4</accession>
<dbReference type="Pfam" id="PF19279">
    <property type="entry name" value="YegS_C"/>
    <property type="match status" value="1"/>
</dbReference>
<dbReference type="GO" id="GO:0008654">
    <property type="term" value="P:phospholipid biosynthetic process"/>
    <property type="evidence" value="ECO:0007669"/>
    <property type="project" value="UniProtKB-KW"/>
</dbReference>
<evidence type="ECO:0000256" key="10">
    <source>
        <dbReference type="ARBA" id="ARBA00023098"/>
    </source>
</evidence>
<evidence type="ECO:0000256" key="11">
    <source>
        <dbReference type="ARBA" id="ARBA00023209"/>
    </source>
</evidence>
<keyword evidence="9" id="KW-0460">Magnesium</keyword>
<evidence type="ECO:0000259" key="13">
    <source>
        <dbReference type="PROSITE" id="PS50146"/>
    </source>
</evidence>
<dbReference type="SUPFAM" id="SSF111331">
    <property type="entry name" value="NAD kinase/diacylglycerol kinase-like"/>
    <property type="match status" value="1"/>
</dbReference>
<keyword evidence="6" id="KW-0547">Nucleotide-binding</keyword>
<evidence type="ECO:0000256" key="3">
    <source>
        <dbReference type="ARBA" id="ARBA00022516"/>
    </source>
</evidence>
<evidence type="ECO:0000313" key="15">
    <source>
        <dbReference type="Proteomes" id="UP000276128"/>
    </source>
</evidence>
<evidence type="ECO:0000256" key="12">
    <source>
        <dbReference type="ARBA" id="ARBA00023264"/>
    </source>
</evidence>